<feature type="transmembrane region" description="Helical" evidence="6">
    <location>
        <begin position="253"/>
        <end position="278"/>
    </location>
</feature>
<dbReference type="SUPFAM" id="SSF103473">
    <property type="entry name" value="MFS general substrate transporter"/>
    <property type="match status" value="1"/>
</dbReference>
<feature type="transmembrane region" description="Helical" evidence="6">
    <location>
        <begin position="384"/>
        <end position="403"/>
    </location>
</feature>
<dbReference type="OrthoDB" id="410267at2759"/>
<dbReference type="EMBL" id="LK052886">
    <property type="protein sequence ID" value="CDR37310.1"/>
    <property type="molecule type" value="Genomic_DNA"/>
</dbReference>
<feature type="transmembrane region" description="Helical" evidence="6">
    <location>
        <begin position="71"/>
        <end position="89"/>
    </location>
</feature>
<sequence length="469" mass="50926">MVQLKRLFTLVSATAIGIVAGTLYLFSAYGPQLAHRLNYSGTASSLIAFSGSIGVSLSGIPAGILIDSKGFTLALVIGALNIGLGYIGLKVQFDRQVPNVIISVLLSFFIGIGSTFVNSSMIKCAAITYPENRGVATSFPVASYGLSAFAYSFIGNHLFGANTSKFLGLLGYSTLVIALLGLPAIYMADKESRKSNVTYSSMRHTPAQSFELESMASPRQSASQHRRSGSQFKVTGSSPDPITKLEVAKSPQFWLLLSILGLLAGLGQLYIYSVGFMIKVLLHGSDDDTIQSAQSSQVSLISIFNCAGRLLCGAFGDLLANKYGQQRSWVVFVPAAVLLIVQVFCFTVTEYDKLWIASTLNGIGYGFGWSSIPQILLEYFGVEVFSFAWGFINMGTILPTYFFTHLFGSNYDNNLVLNEETGLKWCIKGHDCYDETFLVSTGFAFLAFLLVVWINVRPLIHNKKHNSIA</sequence>
<dbReference type="GO" id="GO:0000329">
    <property type="term" value="C:fungal-type vacuole membrane"/>
    <property type="evidence" value="ECO:0007669"/>
    <property type="project" value="TreeGrafter"/>
</dbReference>
<feature type="compositionally biased region" description="Polar residues" evidence="5">
    <location>
        <begin position="217"/>
        <end position="238"/>
    </location>
</feature>
<feature type="transmembrane region" description="Helical" evidence="6">
    <location>
        <begin position="166"/>
        <end position="186"/>
    </location>
</feature>
<evidence type="ECO:0000256" key="3">
    <source>
        <dbReference type="ARBA" id="ARBA00022989"/>
    </source>
</evidence>
<feature type="transmembrane region" description="Helical" evidence="6">
    <location>
        <begin position="437"/>
        <end position="456"/>
    </location>
</feature>
<feature type="transmembrane region" description="Helical" evidence="6">
    <location>
        <begin position="355"/>
        <end position="372"/>
    </location>
</feature>
<accession>A0A061AIA8</accession>
<dbReference type="InterPro" id="IPR011701">
    <property type="entry name" value="MFS"/>
</dbReference>
<keyword evidence="4 6" id="KW-0472">Membrane</keyword>
<feature type="transmembrane region" description="Helical" evidence="6">
    <location>
        <begin position="329"/>
        <end position="349"/>
    </location>
</feature>
<evidence type="ECO:0000256" key="6">
    <source>
        <dbReference type="SAM" id="Phobius"/>
    </source>
</evidence>
<comment type="subcellular location">
    <subcellularLocation>
        <location evidence="1">Membrane</location>
        <topology evidence="1">Multi-pass membrane protein</topology>
    </subcellularLocation>
</comment>
<feature type="transmembrane region" description="Helical" evidence="6">
    <location>
        <begin position="101"/>
        <end position="122"/>
    </location>
</feature>
<dbReference type="InterPro" id="IPR036259">
    <property type="entry name" value="MFS_trans_sf"/>
</dbReference>
<protein>
    <submittedName>
        <fullName evidence="7">CYFA0S01e09494g1_1</fullName>
    </submittedName>
</protein>
<feature type="region of interest" description="Disordered" evidence="5">
    <location>
        <begin position="213"/>
        <end position="238"/>
    </location>
</feature>
<evidence type="ECO:0000256" key="4">
    <source>
        <dbReference type="ARBA" id="ARBA00023136"/>
    </source>
</evidence>
<dbReference type="PhylomeDB" id="A0A061AIA8"/>
<dbReference type="Pfam" id="PF07690">
    <property type="entry name" value="MFS_1"/>
    <property type="match status" value="1"/>
</dbReference>
<feature type="transmembrane region" description="Helical" evidence="6">
    <location>
        <begin position="134"/>
        <end position="154"/>
    </location>
</feature>
<name>A0A061AIA8_CYBFA</name>
<keyword evidence="3 6" id="KW-1133">Transmembrane helix</keyword>
<dbReference type="PANTHER" id="PTHR21576:SF158">
    <property type="entry name" value="RIBOSOMAL RNA-PROCESSING PROTEIN 12-LIKE CONSERVED DOMAIN-CONTAINING PROTEIN"/>
    <property type="match status" value="1"/>
</dbReference>
<gene>
    <name evidence="7" type="ORF">CYFA0S_01e09494g</name>
</gene>
<dbReference type="PANTHER" id="PTHR21576">
    <property type="entry name" value="UNCHARACTERIZED NODULIN-LIKE PROTEIN"/>
    <property type="match status" value="1"/>
</dbReference>
<dbReference type="GO" id="GO:0022857">
    <property type="term" value="F:transmembrane transporter activity"/>
    <property type="evidence" value="ECO:0007669"/>
    <property type="project" value="InterPro"/>
</dbReference>
<proteinExistence type="predicted"/>
<evidence type="ECO:0000313" key="7">
    <source>
        <dbReference type="EMBL" id="CDR37310.1"/>
    </source>
</evidence>
<feature type="transmembrane region" description="Helical" evidence="6">
    <location>
        <begin position="46"/>
        <end position="66"/>
    </location>
</feature>
<keyword evidence="2 6" id="KW-0812">Transmembrane</keyword>
<feature type="transmembrane region" description="Helical" evidence="6">
    <location>
        <begin position="298"/>
        <end position="320"/>
    </location>
</feature>
<dbReference type="VEuPathDB" id="FungiDB:BON22_0421"/>
<organism evidence="7">
    <name type="scientific">Cyberlindnera fabianii</name>
    <name type="common">Yeast</name>
    <name type="synonym">Hansenula fabianii</name>
    <dbReference type="NCBI Taxonomy" id="36022"/>
    <lineage>
        <taxon>Eukaryota</taxon>
        <taxon>Fungi</taxon>
        <taxon>Dikarya</taxon>
        <taxon>Ascomycota</taxon>
        <taxon>Saccharomycotina</taxon>
        <taxon>Saccharomycetes</taxon>
        <taxon>Phaffomycetales</taxon>
        <taxon>Phaffomycetaceae</taxon>
        <taxon>Cyberlindnera</taxon>
    </lineage>
</organism>
<feature type="transmembrane region" description="Helical" evidence="6">
    <location>
        <begin position="7"/>
        <end position="26"/>
    </location>
</feature>
<dbReference type="Gene3D" id="1.20.1250.20">
    <property type="entry name" value="MFS general substrate transporter like domains"/>
    <property type="match status" value="2"/>
</dbReference>
<evidence type="ECO:0000256" key="5">
    <source>
        <dbReference type="SAM" id="MobiDB-lite"/>
    </source>
</evidence>
<reference evidence="7" key="1">
    <citation type="journal article" date="2014" name="Genome Announc.">
        <title>Genome sequence of the yeast Cyberlindnera fabianii (Hansenula fabianii).</title>
        <authorList>
            <person name="Freel K.C."/>
            <person name="Sarilar V."/>
            <person name="Neuveglise C."/>
            <person name="Devillers H."/>
            <person name="Friedrich A."/>
            <person name="Schacherer J."/>
        </authorList>
    </citation>
    <scope>NUCLEOTIDE SEQUENCE</scope>
    <source>
        <strain evidence="7">YJS4271</strain>
    </source>
</reference>
<evidence type="ECO:0000256" key="2">
    <source>
        <dbReference type="ARBA" id="ARBA00022692"/>
    </source>
</evidence>
<evidence type="ECO:0000256" key="1">
    <source>
        <dbReference type="ARBA" id="ARBA00004141"/>
    </source>
</evidence>
<dbReference type="AlphaFoldDB" id="A0A061AIA8"/>